<dbReference type="CDD" id="cd11401">
    <property type="entry name" value="bHLHzip_Mad"/>
    <property type="match status" value="1"/>
</dbReference>
<dbReference type="Pfam" id="PF00010">
    <property type="entry name" value="HLH"/>
    <property type="match status" value="1"/>
</dbReference>
<evidence type="ECO:0000259" key="7">
    <source>
        <dbReference type="PROSITE" id="PS50888"/>
    </source>
</evidence>
<evidence type="ECO:0000313" key="9">
    <source>
        <dbReference type="Proteomes" id="UP000677054"/>
    </source>
</evidence>
<organism evidence="8">
    <name type="scientific">Darwinula stevensoni</name>
    <dbReference type="NCBI Taxonomy" id="69355"/>
    <lineage>
        <taxon>Eukaryota</taxon>
        <taxon>Metazoa</taxon>
        <taxon>Ecdysozoa</taxon>
        <taxon>Arthropoda</taxon>
        <taxon>Crustacea</taxon>
        <taxon>Oligostraca</taxon>
        <taxon>Ostracoda</taxon>
        <taxon>Podocopa</taxon>
        <taxon>Podocopida</taxon>
        <taxon>Darwinulocopina</taxon>
        <taxon>Darwinuloidea</taxon>
        <taxon>Darwinulidae</taxon>
        <taxon>Darwinula</taxon>
    </lineage>
</organism>
<dbReference type="GO" id="GO:0005634">
    <property type="term" value="C:nucleus"/>
    <property type="evidence" value="ECO:0007669"/>
    <property type="project" value="UniProtKB-SubCell"/>
</dbReference>
<keyword evidence="3" id="KW-0238">DNA-binding</keyword>
<keyword evidence="4" id="KW-0804">Transcription</keyword>
<dbReference type="PANTHER" id="PTHR11969:SF54">
    <property type="entry name" value="MAD-LIKE PROTEIN 1"/>
    <property type="match status" value="1"/>
</dbReference>
<evidence type="ECO:0000256" key="2">
    <source>
        <dbReference type="ARBA" id="ARBA00023015"/>
    </source>
</evidence>
<dbReference type="GO" id="GO:0000978">
    <property type="term" value="F:RNA polymerase II cis-regulatory region sequence-specific DNA binding"/>
    <property type="evidence" value="ECO:0007669"/>
    <property type="project" value="TreeGrafter"/>
</dbReference>
<dbReference type="InterPro" id="IPR036638">
    <property type="entry name" value="HLH_DNA-bd_sf"/>
</dbReference>
<comment type="subcellular location">
    <subcellularLocation>
        <location evidence="1">Nucleus</location>
    </subcellularLocation>
</comment>
<evidence type="ECO:0000313" key="8">
    <source>
        <dbReference type="EMBL" id="CAD7244849.1"/>
    </source>
</evidence>
<proteinExistence type="predicted"/>
<dbReference type="Gene3D" id="4.10.280.10">
    <property type="entry name" value="Helix-loop-helix DNA-binding domain"/>
    <property type="match status" value="1"/>
</dbReference>
<dbReference type="GO" id="GO:0000981">
    <property type="term" value="F:DNA-binding transcription factor activity, RNA polymerase II-specific"/>
    <property type="evidence" value="ECO:0007669"/>
    <property type="project" value="TreeGrafter"/>
</dbReference>
<gene>
    <name evidence="8" type="ORF">DSTB1V02_LOCUS4736</name>
</gene>
<dbReference type="InterPro" id="IPR011598">
    <property type="entry name" value="bHLH_dom"/>
</dbReference>
<keyword evidence="2" id="KW-0805">Transcription regulation</keyword>
<feature type="domain" description="BHLH" evidence="7">
    <location>
        <begin position="1"/>
        <end position="45"/>
    </location>
</feature>
<evidence type="ECO:0000256" key="1">
    <source>
        <dbReference type="ARBA" id="ARBA00004123"/>
    </source>
</evidence>
<protein>
    <recommendedName>
        <fullName evidence="7">BHLH domain-containing protein</fullName>
    </recommendedName>
</protein>
<dbReference type="SUPFAM" id="SSF47459">
    <property type="entry name" value="HLH, helix-loop-helix DNA-binding domain"/>
    <property type="match status" value="1"/>
</dbReference>
<dbReference type="AlphaFoldDB" id="A0A7R8X6D4"/>
<feature type="compositionally biased region" description="Low complexity" evidence="6">
    <location>
        <begin position="161"/>
        <end position="177"/>
    </location>
</feature>
<dbReference type="Proteomes" id="UP000677054">
    <property type="component" value="Unassembled WGS sequence"/>
</dbReference>
<dbReference type="EMBL" id="LR900243">
    <property type="protein sequence ID" value="CAD7244849.1"/>
    <property type="molecule type" value="Genomic_DNA"/>
</dbReference>
<evidence type="ECO:0000256" key="4">
    <source>
        <dbReference type="ARBA" id="ARBA00023163"/>
    </source>
</evidence>
<dbReference type="OrthoDB" id="5920083at2759"/>
<dbReference type="EMBL" id="CAJPEV010000726">
    <property type="protein sequence ID" value="CAG0887939.1"/>
    <property type="molecule type" value="Genomic_DNA"/>
</dbReference>
<keyword evidence="9" id="KW-1185">Reference proteome</keyword>
<keyword evidence="5" id="KW-0539">Nucleus</keyword>
<evidence type="ECO:0000256" key="3">
    <source>
        <dbReference type="ARBA" id="ARBA00023125"/>
    </source>
</evidence>
<sequence>MCNFRRAHLRTCLEMLKDMVPLGPEASRHTTLGLLNRAKAFIKNLEERERRSRLYKDQLWKEQRYLKRRLEQLSGPASNGSDGQVEMDEDADLIAHKRQQMEMKIKEAEEECTWGEELELEVDPEAVVGMGSQQKPGGVHVTPMSSMHNGRVAEGNPDQGSISCLSPQSSSSSNALSEQEQGDDINVKGVLECLMDAQGAVYNVMYMAAGGTLVASDEECKQEICEDTAVSCEVEIPTTASDLPSSS</sequence>
<dbReference type="PANTHER" id="PTHR11969">
    <property type="entry name" value="MAX DIMERIZATION, MAD"/>
    <property type="match status" value="1"/>
</dbReference>
<feature type="region of interest" description="Disordered" evidence="6">
    <location>
        <begin position="149"/>
        <end position="181"/>
    </location>
</feature>
<reference evidence="8" key="1">
    <citation type="submission" date="2020-11" db="EMBL/GenBank/DDBJ databases">
        <authorList>
            <person name="Tran Van P."/>
        </authorList>
    </citation>
    <scope>NUCLEOTIDE SEQUENCE</scope>
</reference>
<evidence type="ECO:0000256" key="6">
    <source>
        <dbReference type="SAM" id="MobiDB-lite"/>
    </source>
</evidence>
<accession>A0A7R8X6D4</accession>
<name>A0A7R8X6D4_9CRUS</name>
<evidence type="ECO:0000256" key="5">
    <source>
        <dbReference type="ARBA" id="ARBA00023242"/>
    </source>
</evidence>
<dbReference type="PROSITE" id="PS50888">
    <property type="entry name" value="BHLH"/>
    <property type="match status" value="1"/>
</dbReference>
<dbReference type="GO" id="GO:0046983">
    <property type="term" value="F:protein dimerization activity"/>
    <property type="evidence" value="ECO:0007669"/>
    <property type="project" value="InterPro"/>
</dbReference>